<gene>
    <name evidence="1" type="ORF">H6G94_31825</name>
</gene>
<comment type="caution">
    <text evidence="1">The sequence shown here is derived from an EMBL/GenBank/DDBJ whole genome shotgun (WGS) entry which is preliminary data.</text>
</comment>
<accession>A0ABR8HJS8</accession>
<organism evidence="1 2">
    <name type="scientific">Nostoc punctiforme FACHB-252</name>
    <dbReference type="NCBI Taxonomy" id="1357509"/>
    <lineage>
        <taxon>Bacteria</taxon>
        <taxon>Bacillati</taxon>
        <taxon>Cyanobacteriota</taxon>
        <taxon>Cyanophyceae</taxon>
        <taxon>Nostocales</taxon>
        <taxon>Nostocaceae</taxon>
        <taxon>Nostoc</taxon>
    </lineage>
</organism>
<name>A0ABR8HJS8_NOSPU</name>
<dbReference type="EMBL" id="JACJTC010000031">
    <property type="protein sequence ID" value="MBD2615788.1"/>
    <property type="molecule type" value="Genomic_DNA"/>
</dbReference>
<reference evidence="1 2" key="1">
    <citation type="journal article" date="2020" name="ISME J.">
        <title>Comparative genomics reveals insights into cyanobacterial evolution and habitat adaptation.</title>
        <authorList>
            <person name="Chen M.Y."/>
            <person name="Teng W.K."/>
            <person name="Zhao L."/>
            <person name="Hu C.X."/>
            <person name="Zhou Y.K."/>
            <person name="Han B.P."/>
            <person name="Song L.R."/>
            <person name="Shu W.S."/>
        </authorList>
    </citation>
    <scope>NUCLEOTIDE SEQUENCE [LARGE SCALE GENOMIC DNA]</scope>
    <source>
        <strain evidence="1 2">FACHB-252</strain>
    </source>
</reference>
<proteinExistence type="predicted"/>
<dbReference type="Proteomes" id="UP000606396">
    <property type="component" value="Unassembled WGS sequence"/>
</dbReference>
<evidence type="ECO:0000313" key="1">
    <source>
        <dbReference type="EMBL" id="MBD2615788.1"/>
    </source>
</evidence>
<evidence type="ECO:0000313" key="2">
    <source>
        <dbReference type="Proteomes" id="UP000606396"/>
    </source>
</evidence>
<sequence>MNGINTSKTDGIHIEIINPNTILFPTVGYPIPNKKIGINAPIKFGISINNHTSNYFYLNHLQALIPELLTSNVQIIQGHLITQYPVTNQQNKQPGSSQSRQSDWWRIRPKCRTTFFVTAKLFWQDNSLQLKIPTIPDYVIDNFRSNYFWYFDALETKIYQLRFILNTDIKNTYISSSNINQEVIERETSSDTLATPWVNLRLVELLSTDSNAIEVDGVLFKIDMPSILTIPSKLFKAKTDVKLGIYITNNTLTAICFYQLSCIDAILISHDGKPINWSGDPTKLTWKNNEQNYYLLQPGEKMFLDLCGKLFWNYCQLEFAISSKTHSLNGETGFYYFSNLKAGTSYHIQVIYQVSELRARRLEEQVLQKFWSGRIAMPLVEFRLIEA</sequence>
<keyword evidence="2" id="KW-1185">Reference proteome</keyword>
<protein>
    <submittedName>
        <fullName evidence="1">Uncharacterized protein</fullName>
    </submittedName>
</protein>